<dbReference type="SUPFAM" id="SSF52113">
    <property type="entry name" value="BRCT domain"/>
    <property type="match status" value="1"/>
</dbReference>
<dbReference type="Gene3D" id="3.40.50.10190">
    <property type="entry name" value="BRCT domain"/>
    <property type="match status" value="1"/>
</dbReference>
<evidence type="ECO:0000313" key="4">
    <source>
        <dbReference type="Proteomes" id="UP001146793"/>
    </source>
</evidence>
<dbReference type="InterPro" id="IPR001357">
    <property type="entry name" value="BRCT_dom"/>
</dbReference>
<comment type="caution">
    <text evidence="3">The sequence shown here is derived from an EMBL/GenBank/DDBJ whole genome shotgun (WGS) entry which is preliminary data.</text>
</comment>
<sequence>MFSGQIVVLSKDLSKYKEWVKLQGGEVKIRLSKNTDYFILTVKAAEGLISRIETAKKNKTKVVVDDFIKECKDTNSLADYRDFEIEIEEVEESETESDQETTERGRTNTTETEKNRKQAKNN</sequence>
<accession>A0AAV7Y9S3</accession>
<dbReference type="InterPro" id="IPR036420">
    <property type="entry name" value="BRCT_dom_sf"/>
</dbReference>
<organism evidence="3 4">
    <name type="scientific">Anaeramoeba flamelloides</name>
    <dbReference type="NCBI Taxonomy" id="1746091"/>
    <lineage>
        <taxon>Eukaryota</taxon>
        <taxon>Metamonada</taxon>
        <taxon>Anaeramoebidae</taxon>
        <taxon>Anaeramoeba</taxon>
    </lineage>
</organism>
<name>A0AAV7Y9S3_9EUKA</name>
<dbReference type="PROSITE" id="PS50172">
    <property type="entry name" value="BRCT"/>
    <property type="match status" value="1"/>
</dbReference>
<proteinExistence type="predicted"/>
<dbReference type="AlphaFoldDB" id="A0AAV7Y9S3"/>
<feature type="compositionally biased region" description="Basic and acidic residues" evidence="1">
    <location>
        <begin position="101"/>
        <end position="116"/>
    </location>
</feature>
<evidence type="ECO:0000259" key="2">
    <source>
        <dbReference type="PROSITE" id="PS50172"/>
    </source>
</evidence>
<dbReference type="EMBL" id="JANTQA010000070">
    <property type="protein sequence ID" value="KAJ3425332.1"/>
    <property type="molecule type" value="Genomic_DNA"/>
</dbReference>
<dbReference type="Proteomes" id="UP001146793">
    <property type="component" value="Unassembled WGS sequence"/>
</dbReference>
<evidence type="ECO:0000256" key="1">
    <source>
        <dbReference type="SAM" id="MobiDB-lite"/>
    </source>
</evidence>
<dbReference type="Pfam" id="PF00533">
    <property type="entry name" value="BRCT"/>
    <property type="match status" value="1"/>
</dbReference>
<gene>
    <name evidence="3" type="ORF">M0812_27770</name>
</gene>
<reference evidence="3" key="1">
    <citation type="submission" date="2022-08" db="EMBL/GenBank/DDBJ databases">
        <title>Novel sulphate-reducing endosymbionts in the free-living metamonad Anaeramoeba.</title>
        <authorList>
            <person name="Jerlstrom-Hultqvist J."/>
            <person name="Cepicka I."/>
            <person name="Gallot-Lavallee L."/>
            <person name="Salas-Leiva D."/>
            <person name="Curtis B.A."/>
            <person name="Zahonova K."/>
            <person name="Pipaliya S."/>
            <person name="Dacks J."/>
            <person name="Roger A.J."/>
        </authorList>
    </citation>
    <scope>NUCLEOTIDE SEQUENCE</scope>
    <source>
        <strain evidence="3">Busselton2</strain>
    </source>
</reference>
<feature type="compositionally biased region" description="Acidic residues" evidence="1">
    <location>
        <begin position="88"/>
        <end position="100"/>
    </location>
</feature>
<evidence type="ECO:0000313" key="3">
    <source>
        <dbReference type="EMBL" id="KAJ3425332.1"/>
    </source>
</evidence>
<protein>
    <submittedName>
        <fullName evidence="3">Telomere repeat-binding factor 2-interacting protein</fullName>
    </submittedName>
</protein>
<feature type="domain" description="BRCT" evidence="2">
    <location>
        <begin position="1"/>
        <end position="85"/>
    </location>
</feature>
<feature type="region of interest" description="Disordered" evidence="1">
    <location>
        <begin position="88"/>
        <end position="122"/>
    </location>
</feature>